<evidence type="ECO:0000313" key="4">
    <source>
        <dbReference type="EMBL" id="TPX35900.1"/>
    </source>
</evidence>
<dbReference type="PANTHER" id="PTHR15454:SF19">
    <property type="entry name" value="LEUCINE-RICH REPEAT-CONTAINING PROTEIN 51"/>
    <property type="match status" value="1"/>
</dbReference>
<dbReference type="Gene3D" id="3.80.10.10">
    <property type="entry name" value="Ribonuclease Inhibitor"/>
    <property type="match status" value="2"/>
</dbReference>
<organism evidence="4 5">
    <name type="scientific">Synchytrium microbalum</name>
    <dbReference type="NCBI Taxonomy" id="1806994"/>
    <lineage>
        <taxon>Eukaryota</taxon>
        <taxon>Fungi</taxon>
        <taxon>Fungi incertae sedis</taxon>
        <taxon>Chytridiomycota</taxon>
        <taxon>Chytridiomycota incertae sedis</taxon>
        <taxon>Chytridiomycetes</taxon>
        <taxon>Synchytriales</taxon>
        <taxon>Synchytriaceae</taxon>
        <taxon>Synchytrium</taxon>
    </lineage>
</organism>
<accession>A0A507C310</accession>
<dbReference type="EMBL" id="QEAO01000006">
    <property type="protein sequence ID" value="TPX35900.1"/>
    <property type="molecule type" value="Genomic_DNA"/>
</dbReference>
<dbReference type="OrthoDB" id="433501at2759"/>
<evidence type="ECO:0000256" key="1">
    <source>
        <dbReference type="ARBA" id="ARBA00022614"/>
    </source>
</evidence>
<keyword evidence="2" id="KW-0677">Repeat</keyword>
<feature type="region of interest" description="Disordered" evidence="3">
    <location>
        <begin position="469"/>
        <end position="547"/>
    </location>
</feature>
<protein>
    <submittedName>
        <fullName evidence="4">Uncharacterized protein</fullName>
    </submittedName>
</protein>
<reference evidence="4 5" key="1">
    <citation type="journal article" date="2019" name="Sci. Rep.">
        <title>Comparative genomics of chytrid fungi reveal insights into the obligate biotrophic and pathogenic lifestyle of Synchytrium endobioticum.</title>
        <authorList>
            <person name="van de Vossenberg B.T.L.H."/>
            <person name="Warris S."/>
            <person name="Nguyen H.D.T."/>
            <person name="van Gent-Pelzer M.P.E."/>
            <person name="Joly D.L."/>
            <person name="van de Geest H.C."/>
            <person name="Bonants P.J.M."/>
            <person name="Smith D.S."/>
            <person name="Levesque C.A."/>
            <person name="van der Lee T.A.J."/>
        </authorList>
    </citation>
    <scope>NUCLEOTIDE SEQUENCE [LARGE SCALE GENOMIC DNA]</scope>
    <source>
        <strain evidence="4 5">JEL517</strain>
    </source>
</reference>
<dbReference type="GeneID" id="42003046"/>
<dbReference type="AlphaFoldDB" id="A0A507C310"/>
<keyword evidence="1" id="KW-0433">Leucine-rich repeat</keyword>
<evidence type="ECO:0000256" key="2">
    <source>
        <dbReference type="ARBA" id="ARBA00022737"/>
    </source>
</evidence>
<sequence>MLRQTRTTTEALLARLDETCGIRPNLIQANNTPLSPQLTRSHNGRLPRLPNNTNHIDLDAATAARRRKSTLNEDYEDDEPDFDPYSRADVSWSDEISTLRKIKLQLLSKHKRTVTDIESASLISYQPFSRIFLLSFFKTLRLNDLKIEHVDLDTLQHLKEVVLIGNEIKFLHARNLPTSLESLSLSANRLTRVPDLSTLQNLITLSLAYNHIDTLTNELHHSNKSQPTSVIGTGRPPSNDDASTRPRTAASTRESATRPTTATTGEIIPPAIATVLPSNLVSLDICFCDISDLNETLRHLVQTKNLRLLNMMGNPFSLLERYRRTTLLNLPQLFALDDLEITEAERSSVSSPTTPTTSPIQDSQNQIIDSEVVMRFTLAGMTGLASPHPIEPREAMEADEPPDEYIFLIELRLGQHPTAIVLAECRWQPEVIDFAASPEIKCVADVALRDSFMDGLHITLTRKRLTSKLRDVEPAETMPPSREASRPPSGKSGEAAAAKKAATTATASGKPSPSRPVSGAGKKPAAAAAAPSKPLESKSQQPAKPVTKEEGRWLRVVVETLVIGKANVQLRDVFEGQTAISGDYHLESKTTLPAPPPAATESSNEPVADAPNDVSNLVATVRVGVKLHPPPPEAVPEVAEVKAVKKGKK</sequence>
<comment type="caution">
    <text evidence="4">The sequence shown here is derived from an EMBL/GenBank/DDBJ whole genome shotgun (WGS) entry which is preliminary data.</text>
</comment>
<proteinExistence type="predicted"/>
<name>A0A507C310_9FUNG</name>
<dbReference type="InterPro" id="IPR032675">
    <property type="entry name" value="LRR_dom_sf"/>
</dbReference>
<keyword evidence="5" id="KW-1185">Reference proteome</keyword>
<feature type="compositionally biased region" description="Polar residues" evidence="3">
    <location>
        <begin position="245"/>
        <end position="264"/>
    </location>
</feature>
<dbReference type="GO" id="GO:0005737">
    <property type="term" value="C:cytoplasm"/>
    <property type="evidence" value="ECO:0007669"/>
    <property type="project" value="TreeGrafter"/>
</dbReference>
<dbReference type="PROSITE" id="PS51450">
    <property type="entry name" value="LRR"/>
    <property type="match status" value="2"/>
</dbReference>
<evidence type="ECO:0000256" key="3">
    <source>
        <dbReference type="SAM" id="MobiDB-lite"/>
    </source>
</evidence>
<dbReference type="STRING" id="1806994.A0A507C310"/>
<dbReference type="InterPro" id="IPR001611">
    <property type="entry name" value="Leu-rich_rpt"/>
</dbReference>
<dbReference type="PANTHER" id="PTHR15454">
    <property type="entry name" value="NISCHARIN RELATED"/>
    <property type="match status" value="1"/>
</dbReference>
<feature type="compositionally biased region" description="Low complexity" evidence="3">
    <location>
        <begin position="487"/>
        <end position="534"/>
    </location>
</feature>
<dbReference type="RefSeq" id="XP_031026285.1">
    <property type="nucleotide sequence ID" value="XM_031167749.1"/>
</dbReference>
<feature type="region of interest" description="Disordered" evidence="3">
    <location>
        <begin position="585"/>
        <end position="611"/>
    </location>
</feature>
<dbReference type="Proteomes" id="UP000319731">
    <property type="component" value="Unassembled WGS sequence"/>
</dbReference>
<feature type="region of interest" description="Disordered" evidence="3">
    <location>
        <begin position="219"/>
        <end position="264"/>
    </location>
</feature>
<gene>
    <name evidence="4" type="ORF">SmJEL517_g01821</name>
</gene>
<evidence type="ECO:0000313" key="5">
    <source>
        <dbReference type="Proteomes" id="UP000319731"/>
    </source>
</evidence>
<dbReference type="SUPFAM" id="SSF52058">
    <property type="entry name" value="L domain-like"/>
    <property type="match status" value="1"/>
</dbReference>